<dbReference type="Pfam" id="PF00041">
    <property type="entry name" value="fn3"/>
    <property type="match status" value="1"/>
</dbReference>
<reference evidence="4 5" key="1">
    <citation type="submission" date="2013-04" db="EMBL/GenBank/DDBJ databases">
        <title>The Genome Sequence of Enterorhabdus caecimuris B7.</title>
        <authorList>
            <consortium name="The Broad Institute Genomics Platform"/>
            <consortium name="The Broad Institute Genome Sequencing Center for Infectious Disease"/>
            <person name="Earl A."/>
            <person name="Xavier R."/>
            <person name="Elson C."/>
            <person name="Duck W."/>
            <person name="Walker B."/>
            <person name="Young S."/>
            <person name="Zeng Q."/>
            <person name="Gargeya S."/>
            <person name="Fitzgerald M."/>
            <person name="Haas B."/>
            <person name="Abouelleil A."/>
            <person name="Allen A.W."/>
            <person name="Alvarado L."/>
            <person name="Arachchi H.M."/>
            <person name="Berlin A.M."/>
            <person name="Chapman S.B."/>
            <person name="Gainer-Dewar J."/>
            <person name="Goldberg J."/>
            <person name="Griggs A."/>
            <person name="Gujja S."/>
            <person name="Hansen M."/>
            <person name="Howarth C."/>
            <person name="Imamovic A."/>
            <person name="Ireland A."/>
            <person name="Larimer J."/>
            <person name="McCowan C."/>
            <person name="Murphy C."/>
            <person name="Pearson M."/>
            <person name="Poon T.W."/>
            <person name="Priest M."/>
            <person name="Roberts A."/>
            <person name="Saif S."/>
            <person name="Shea T."/>
            <person name="Sisk P."/>
            <person name="Sykes S."/>
            <person name="Wortman J."/>
            <person name="Nusbaum C."/>
            <person name="Birren B."/>
        </authorList>
    </citation>
    <scope>NUCLEOTIDE SEQUENCE [LARGE SCALE GENOMIC DNA]</scope>
    <source>
        <strain evidence="4 5">B7</strain>
    </source>
</reference>
<dbReference type="RefSeq" id="WP_016310268.1">
    <property type="nucleotide sequence ID" value="NZ_KE159646.1"/>
</dbReference>
<dbReference type="SUPFAM" id="SSF49265">
    <property type="entry name" value="Fibronectin type III"/>
    <property type="match status" value="1"/>
</dbReference>
<dbReference type="PROSITE" id="PS50853">
    <property type="entry name" value="FN3"/>
    <property type="match status" value="1"/>
</dbReference>
<dbReference type="GO" id="GO:0016798">
    <property type="term" value="F:hydrolase activity, acting on glycosyl bonds"/>
    <property type="evidence" value="ECO:0007669"/>
    <property type="project" value="UniProtKB-KW"/>
</dbReference>
<evidence type="ECO:0000259" key="3">
    <source>
        <dbReference type="PROSITE" id="PS50853"/>
    </source>
</evidence>
<keyword evidence="2" id="KW-0732">Signal</keyword>
<dbReference type="Proteomes" id="UP000014204">
    <property type="component" value="Unassembled WGS sequence"/>
</dbReference>
<dbReference type="GeneID" id="82191475"/>
<organism evidence="4 5">
    <name type="scientific">Adlercreutzia caecimuris B7</name>
    <dbReference type="NCBI Taxonomy" id="1235794"/>
    <lineage>
        <taxon>Bacteria</taxon>
        <taxon>Bacillati</taxon>
        <taxon>Actinomycetota</taxon>
        <taxon>Coriobacteriia</taxon>
        <taxon>Eggerthellales</taxon>
        <taxon>Eggerthellaceae</taxon>
        <taxon>Adlercreutzia</taxon>
    </lineage>
</organism>
<dbReference type="HOGENOM" id="CLU_876428_0_0_11"/>
<proteinExistence type="predicted"/>
<dbReference type="InterPro" id="IPR003961">
    <property type="entry name" value="FN3_dom"/>
</dbReference>
<gene>
    <name evidence="4" type="ORF">C811_02089</name>
</gene>
<keyword evidence="1" id="KW-0378">Hydrolase</keyword>
<dbReference type="GO" id="GO:0005975">
    <property type="term" value="P:carbohydrate metabolic process"/>
    <property type="evidence" value="ECO:0007669"/>
    <property type="project" value="UniProtKB-ARBA"/>
</dbReference>
<evidence type="ECO:0000313" key="5">
    <source>
        <dbReference type="Proteomes" id="UP000014204"/>
    </source>
</evidence>
<comment type="caution">
    <text evidence="4">The sequence shown here is derived from an EMBL/GenBank/DDBJ whole genome shotgun (WGS) entry which is preliminary data.</text>
</comment>
<dbReference type="AlphaFoldDB" id="R9KW59"/>
<dbReference type="EMBL" id="ASSY01000009">
    <property type="protein sequence ID" value="EOS50456.1"/>
    <property type="molecule type" value="Genomic_DNA"/>
</dbReference>
<dbReference type="InterPro" id="IPR036116">
    <property type="entry name" value="FN3_sf"/>
</dbReference>
<sequence>MQLTMKKMGAAAIAAALALCVAPAMAMLTPGTAHAAGKASITKLYHEGDLDIDVITTKVTKKEQADGSHWASLTNYTGKAVKPKVEVRVYDKDYEGKRTEKYWDDEKKKIVKETYTTKYRPLKVVNVTGKSSKEAKKLIKKKKADVTIEYKNNKNIGRAQVVIKGVNKYKGTVYQTFSINVPQVKTVKVKAAKKALNVSWKKVKGATHYQVAVRDKAAGETVKTVLVDAKKKSVKIKGLKAKRAYEVTVQACANGVKSSYKTTESVKYDQKWETVTDEWGDMDEKLVSYKTLNFTGSYESIGTYWGDESPVKVKKTK</sequence>
<protein>
    <recommendedName>
        <fullName evidence="3">Fibronectin type-III domain-containing protein</fullName>
    </recommendedName>
</protein>
<feature type="domain" description="Fibronectin type-III" evidence="3">
    <location>
        <begin position="181"/>
        <end position="271"/>
    </location>
</feature>
<dbReference type="InterPro" id="IPR013783">
    <property type="entry name" value="Ig-like_fold"/>
</dbReference>
<dbReference type="OrthoDB" id="9885788at2"/>
<evidence type="ECO:0000313" key="4">
    <source>
        <dbReference type="EMBL" id="EOS50456.1"/>
    </source>
</evidence>
<keyword evidence="1" id="KW-0326">Glycosidase</keyword>
<accession>R9KW59</accession>
<dbReference type="Gene3D" id="2.60.40.10">
    <property type="entry name" value="Immunoglobulins"/>
    <property type="match status" value="1"/>
</dbReference>
<name>R9KW59_9ACTN</name>
<evidence type="ECO:0000256" key="1">
    <source>
        <dbReference type="ARBA" id="ARBA00023295"/>
    </source>
</evidence>
<dbReference type="CDD" id="cd00063">
    <property type="entry name" value="FN3"/>
    <property type="match status" value="1"/>
</dbReference>
<keyword evidence="5" id="KW-1185">Reference proteome</keyword>
<evidence type="ECO:0000256" key="2">
    <source>
        <dbReference type="SAM" id="SignalP"/>
    </source>
</evidence>
<feature type="chain" id="PRO_5039491534" description="Fibronectin type-III domain-containing protein" evidence="2">
    <location>
        <begin position="27"/>
        <end position="317"/>
    </location>
</feature>
<feature type="signal peptide" evidence="2">
    <location>
        <begin position="1"/>
        <end position="26"/>
    </location>
</feature>